<dbReference type="Pfam" id="PF04828">
    <property type="entry name" value="GFA"/>
    <property type="match status" value="1"/>
</dbReference>
<dbReference type="GO" id="GO:0016846">
    <property type="term" value="F:carbon-sulfur lyase activity"/>
    <property type="evidence" value="ECO:0007669"/>
    <property type="project" value="InterPro"/>
</dbReference>
<feature type="domain" description="CENP-V/GFA" evidence="4">
    <location>
        <begin position="126"/>
        <end position="262"/>
    </location>
</feature>
<dbReference type="InterPro" id="IPR006913">
    <property type="entry name" value="CENP-V/GFA"/>
</dbReference>
<evidence type="ECO:0000259" key="4">
    <source>
        <dbReference type="PROSITE" id="PS51891"/>
    </source>
</evidence>
<evidence type="ECO:0000256" key="3">
    <source>
        <dbReference type="ARBA" id="ARBA00022833"/>
    </source>
</evidence>
<evidence type="ECO:0000256" key="1">
    <source>
        <dbReference type="ARBA" id="ARBA00005495"/>
    </source>
</evidence>
<dbReference type="InterPro" id="IPR052355">
    <property type="entry name" value="CENP-V-like"/>
</dbReference>
<dbReference type="SUPFAM" id="SSF51316">
    <property type="entry name" value="Mss4-like"/>
    <property type="match status" value="1"/>
</dbReference>
<dbReference type="PANTHER" id="PTHR28620">
    <property type="entry name" value="CENTROMERE PROTEIN V"/>
    <property type="match status" value="1"/>
</dbReference>
<evidence type="ECO:0000313" key="5">
    <source>
        <dbReference type="EMBL" id="TID23381.1"/>
    </source>
</evidence>
<evidence type="ECO:0000256" key="2">
    <source>
        <dbReference type="ARBA" id="ARBA00022723"/>
    </source>
</evidence>
<comment type="caution">
    <text evidence="5">The sequence shown here is derived from an EMBL/GenBank/DDBJ whole genome shotgun (WGS) entry which is preliminary data.</text>
</comment>
<accession>A0A4Z1PE12</accession>
<sequence length="283" mass="31838">MRSTILDMSLTCYQIIVDLLPCEVRLHVFPRICPMRTILHIIVSRKSTFIQNKTTEMGRKRTRPTCPKRKGAASPYSAVSCQQEHKAAMIPIDSLLLIFPSRPRCQSPKLKIPLSPMTTLNPPYEYQGSCQCGIVTFKASLPKPITTPPYRITNCPCSICTRNGILNLYIPRSDITWLSGWDKLKNFRFNTKSVDHKFCPECGSSVVIDPLCFYQKMEGFEDAPDVLGLNVRMFEGVDVKGLELTGEGVFVTLRDMMAERSEERIICGVWGAIEVGRSGGIRP</sequence>
<dbReference type="GO" id="GO:0046872">
    <property type="term" value="F:metal ion binding"/>
    <property type="evidence" value="ECO:0007669"/>
    <property type="project" value="UniProtKB-KW"/>
</dbReference>
<dbReference type="Proteomes" id="UP000298493">
    <property type="component" value="Unassembled WGS sequence"/>
</dbReference>
<comment type="similarity">
    <text evidence="1">Belongs to the Gfa family.</text>
</comment>
<dbReference type="AlphaFoldDB" id="A0A4Z1PE12"/>
<keyword evidence="6" id="KW-1185">Reference proteome</keyword>
<reference evidence="5 6" key="1">
    <citation type="submission" date="2019-04" db="EMBL/GenBank/DDBJ databases">
        <title>High contiguity whole genome sequence and gene annotation resource for two Venturia nashicola isolates.</title>
        <authorList>
            <person name="Prokchorchik M."/>
            <person name="Won K."/>
            <person name="Lee Y."/>
            <person name="Choi E.D."/>
            <person name="Segonzac C."/>
            <person name="Sohn K.H."/>
        </authorList>
    </citation>
    <scope>NUCLEOTIDE SEQUENCE [LARGE SCALE GENOMIC DNA]</scope>
    <source>
        <strain evidence="5 6">PRI2</strain>
    </source>
</reference>
<gene>
    <name evidence="5" type="ORF">E6O75_ATG03017</name>
</gene>
<dbReference type="PANTHER" id="PTHR28620:SF1">
    <property type="entry name" value="CENP-V_GFA DOMAIN-CONTAINING PROTEIN"/>
    <property type="match status" value="1"/>
</dbReference>
<dbReference type="EMBL" id="SNSC02000006">
    <property type="protein sequence ID" value="TID23381.1"/>
    <property type="molecule type" value="Genomic_DNA"/>
</dbReference>
<dbReference type="STRING" id="86259.A0A4Z1PE12"/>
<dbReference type="PROSITE" id="PS51891">
    <property type="entry name" value="CENP_V_GFA"/>
    <property type="match status" value="1"/>
</dbReference>
<proteinExistence type="inferred from homology"/>
<keyword evidence="2" id="KW-0479">Metal-binding</keyword>
<dbReference type="InterPro" id="IPR011057">
    <property type="entry name" value="Mss4-like_sf"/>
</dbReference>
<protein>
    <submittedName>
        <fullName evidence="5">Gb</fullName>
    </submittedName>
</protein>
<dbReference type="Gene3D" id="2.170.150.70">
    <property type="match status" value="1"/>
</dbReference>
<keyword evidence="3" id="KW-0862">Zinc</keyword>
<organism evidence="5 6">
    <name type="scientific">Venturia nashicola</name>
    <dbReference type="NCBI Taxonomy" id="86259"/>
    <lineage>
        <taxon>Eukaryota</taxon>
        <taxon>Fungi</taxon>
        <taxon>Dikarya</taxon>
        <taxon>Ascomycota</taxon>
        <taxon>Pezizomycotina</taxon>
        <taxon>Dothideomycetes</taxon>
        <taxon>Pleosporomycetidae</taxon>
        <taxon>Venturiales</taxon>
        <taxon>Venturiaceae</taxon>
        <taxon>Venturia</taxon>
    </lineage>
</organism>
<name>A0A4Z1PE12_9PEZI</name>
<evidence type="ECO:0000313" key="6">
    <source>
        <dbReference type="Proteomes" id="UP000298493"/>
    </source>
</evidence>